<accession>A0AA47G8T6</accession>
<evidence type="ECO:0000313" key="1">
    <source>
        <dbReference type="EMBL" id="WAT24379.1"/>
    </source>
</evidence>
<evidence type="ECO:0000313" key="2">
    <source>
        <dbReference type="Proteomes" id="UP001164714"/>
    </source>
</evidence>
<gene>
    <name evidence="1" type="ORF">OZ415_09095</name>
</gene>
<name>A0AA47G8T6_9LACT</name>
<dbReference type="Pfam" id="PF19952">
    <property type="entry name" value="DUF6414"/>
    <property type="match status" value="1"/>
</dbReference>
<protein>
    <submittedName>
        <fullName evidence="1">DUF6414 family protein</fullName>
    </submittedName>
</protein>
<dbReference type="RefSeq" id="WP_269104876.1">
    <property type="nucleotide sequence ID" value="NZ_CP114063.1"/>
</dbReference>
<sequence>MFDYGGINVKKIVYFDEGSVTDYMQIVQEGSLVKTTELLSQTQKGIGASGGADIKLNPFASLLTAIAGLSANVSGKINVSTSYNTDKMAKTIIQNTLLSDFLTVCNAENSQIENFSGFTLSEPKGSLTELLKISAYTNMMNGGTLIDTSDEIELNIEKFNETIKMAKGYFEFLGVKGERKVIFRFNIEALRNNYRSIDLTRMDLLIYGVQVGKASLNQLNLNEEIKLEPDKEEQPKFFKLDNIEDGEKDKKSGNITESGIELEMFDVFLAGVI</sequence>
<dbReference type="InterPro" id="IPR045633">
    <property type="entry name" value="DUF6414"/>
</dbReference>
<proteinExistence type="predicted"/>
<dbReference type="Proteomes" id="UP001164714">
    <property type="component" value="Chromosome"/>
</dbReference>
<dbReference type="AlphaFoldDB" id="A0AA47G8T6"/>
<organism evidence="1 2">
    <name type="scientific">Aerococcus urinaeequi</name>
    <dbReference type="NCBI Taxonomy" id="51665"/>
    <lineage>
        <taxon>Bacteria</taxon>
        <taxon>Bacillati</taxon>
        <taxon>Bacillota</taxon>
        <taxon>Bacilli</taxon>
        <taxon>Lactobacillales</taxon>
        <taxon>Aerococcaceae</taxon>
        <taxon>Aerococcus</taxon>
    </lineage>
</organism>
<reference evidence="1" key="1">
    <citation type="submission" date="2022-12" db="EMBL/GenBank/DDBJ databases">
        <title>Whole genome sequence analysis of a duck derived balloon bacteium Aerococcus urinaeequi henan2020.</title>
        <authorList>
            <person name="Zhang H."/>
            <person name="Qiao H.X."/>
            <person name="Bian C.Z."/>
            <person name="Shu J.C."/>
        </authorList>
    </citation>
    <scope>NUCLEOTIDE SEQUENCE</scope>
    <source>
        <strain evidence="1">2020-HN-1</strain>
    </source>
</reference>
<dbReference type="EMBL" id="CP114063">
    <property type="protein sequence ID" value="WAT24379.1"/>
    <property type="molecule type" value="Genomic_DNA"/>
</dbReference>